<keyword evidence="6" id="KW-1185">Reference proteome</keyword>
<dbReference type="PRINTS" id="PR00080">
    <property type="entry name" value="SDRFAMILY"/>
</dbReference>
<evidence type="ECO:0000259" key="4">
    <source>
        <dbReference type="SMART" id="SM00822"/>
    </source>
</evidence>
<protein>
    <submittedName>
        <fullName evidence="5">3-oxoacyl-ACP reductase</fullName>
    </submittedName>
</protein>
<feature type="region of interest" description="Disordered" evidence="3">
    <location>
        <begin position="206"/>
        <end position="225"/>
    </location>
</feature>
<feature type="region of interest" description="Disordered" evidence="3">
    <location>
        <begin position="1"/>
        <end position="25"/>
    </location>
</feature>
<dbReference type="KEGG" id="cliz:G7Y31_10260"/>
<dbReference type="AlphaFoldDB" id="A0A7T0KFT0"/>
<feature type="domain" description="Ketoreductase" evidence="4">
    <location>
        <begin position="231"/>
        <end position="408"/>
    </location>
</feature>
<dbReference type="InterPro" id="IPR036291">
    <property type="entry name" value="NAD(P)-bd_dom_sf"/>
</dbReference>
<dbReference type="GO" id="GO:0016616">
    <property type="term" value="F:oxidoreductase activity, acting on the CH-OH group of donors, NAD or NADP as acceptor"/>
    <property type="evidence" value="ECO:0007669"/>
    <property type="project" value="UniProtKB-ARBA"/>
</dbReference>
<evidence type="ECO:0000256" key="3">
    <source>
        <dbReference type="SAM" id="MobiDB-lite"/>
    </source>
</evidence>
<dbReference type="InterPro" id="IPR002347">
    <property type="entry name" value="SDR_fam"/>
</dbReference>
<feature type="compositionally biased region" description="Low complexity" evidence="3">
    <location>
        <begin position="1"/>
        <end position="24"/>
    </location>
</feature>
<accession>A0A7T0KFT0</accession>
<name>A0A7T0KFT0_9CORY</name>
<reference evidence="5 6" key="1">
    <citation type="submission" date="2020-11" db="EMBL/GenBank/DDBJ databases">
        <title>Corynebacterium sp. ZJ-599.</title>
        <authorList>
            <person name="Zhou J."/>
        </authorList>
    </citation>
    <scope>NUCLEOTIDE SEQUENCE [LARGE SCALE GENOMIC DNA]</scope>
    <source>
        <strain evidence="5 6">ZJ-599</strain>
    </source>
</reference>
<feature type="compositionally biased region" description="Low complexity" evidence="3">
    <location>
        <begin position="208"/>
        <end position="223"/>
    </location>
</feature>
<dbReference type="InterPro" id="IPR057326">
    <property type="entry name" value="KR_dom"/>
</dbReference>
<proteinExistence type="inferred from homology"/>
<dbReference type="EMBL" id="CP064954">
    <property type="protein sequence ID" value="QPK78888.1"/>
    <property type="molecule type" value="Genomic_DNA"/>
</dbReference>
<dbReference type="SUPFAM" id="SSF51735">
    <property type="entry name" value="NAD(P)-binding Rossmann-fold domains"/>
    <property type="match status" value="1"/>
</dbReference>
<evidence type="ECO:0000256" key="1">
    <source>
        <dbReference type="ARBA" id="ARBA00006484"/>
    </source>
</evidence>
<dbReference type="RefSeq" id="WP_165007129.1">
    <property type="nucleotide sequence ID" value="NZ_CP064954.1"/>
</dbReference>
<dbReference type="SMART" id="SM00822">
    <property type="entry name" value="PKS_KR"/>
    <property type="match status" value="1"/>
</dbReference>
<dbReference type="PANTHER" id="PTHR42760">
    <property type="entry name" value="SHORT-CHAIN DEHYDROGENASES/REDUCTASES FAMILY MEMBER"/>
    <property type="match status" value="1"/>
</dbReference>
<comment type="similarity">
    <text evidence="1 2">Belongs to the short-chain dehydrogenases/reductases (SDR) family.</text>
</comment>
<dbReference type="NCBIfam" id="NF006110">
    <property type="entry name" value="PRK08261.1"/>
    <property type="match status" value="1"/>
</dbReference>
<evidence type="ECO:0000313" key="6">
    <source>
        <dbReference type="Proteomes" id="UP000594681"/>
    </source>
</evidence>
<gene>
    <name evidence="5" type="ORF">G7Y31_10260</name>
</gene>
<evidence type="ECO:0000256" key="2">
    <source>
        <dbReference type="RuleBase" id="RU000363"/>
    </source>
</evidence>
<dbReference type="Gene3D" id="3.40.50.720">
    <property type="entry name" value="NAD(P)-binding Rossmann-like Domain"/>
    <property type="match status" value="2"/>
</dbReference>
<dbReference type="PANTHER" id="PTHR42760:SF78">
    <property type="entry name" value="3-OXOACYL-[ACYL-CARRIER-PROTEIN] REDUCTASE [NADH]"/>
    <property type="match status" value="1"/>
</dbReference>
<dbReference type="FunFam" id="3.40.50.720:FF:000338">
    <property type="entry name" value="3-oxoacyl-ACP reductase FabG"/>
    <property type="match status" value="1"/>
</dbReference>
<evidence type="ECO:0000313" key="5">
    <source>
        <dbReference type="EMBL" id="QPK78888.1"/>
    </source>
</evidence>
<sequence>MPRSTSKPASPKSASAKPTSPKPTVLDKLINSPLAAKAGVPQGYPLRRYSPGQPPLEHPVVLGGHGRLVADLTQLLESDYQLMNASADTPRGAIVFDATALETPQDLRELYDFFHPQLKKLAPCARLLVIGPRPTTAAQPLAHITARALEGFTRSLAKEMRKGATVNLIHVDPQTTATHLESTLRFFLSGRSAFVDGQVVHVGSTDLADAPSPAQPADSADAAPPAPLTGRLAVVTGAARGIGATIAEVLARDGAQVICIDVPGAGEHLAATANRVKGTALPLDVTAPDAAATIASHAQDRYGRAVDVLVHNAGITRDKLLVNMDATQWDQVLAVNLFAPVRITQQLLEADGLAPGAAVVGVSSMAGISGNRGQTNYATTKAGIIGLVDALYEPLAAHNSTINAVAPGFIETAMTAAMPTGPREVGRRINSLQQAGQPVDVAETVAYFAAAASRAVSGNTVRVCGQNMMGA</sequence>
<dbReference type="Pfam" id="PF00106">
    <property type="entry name" value="adh_short"/>
    <property type="match status" value="1"/>
</dbReference>
<organism evidence="5 6">
    <name type="scientific">Corynebacterium lizhenjunii</name>
    <dbReference type="NCBI Taxonomy" id="2709394"/>
    <lineage>
        <taxon>Bacteria</taxon>
        <taxon>Bacillati</taxon>
        <taxon>Actinomycetota</taxon>
        <taxon>Actinomycetes</taxon>
        <taxon>Mycobacteriales</taxon>
        <taxon>Corynebacteriaceae</taxon>
        <taxon>Corynebacterium</taxon>
    </lineage>
</organism>
<dbReference type="PRINTS" id="PR00081">
    <property type="entry name" value="GDHRDH"/>
</dbReference>
<dbReference type="Proteomes" id="UP000594681">
    <property type="component" value="Chromosome"/>
</dbReference>